<dbReference type="Pfam" id="PF02518">
    <property type="entry name" value="HATPase_c"/>
    <property type="match status" value="1"/>
</dbReference>
<evidence type="ECO:0000313" key="9">
    <source>
        <dbReference type="Proteomes" id="UP000002586"/>
    </source>
</evidence>
<name>A0L8K9_MAGMM</name>
<dbReference type="SMART" id="SM00388">
    <property type="entry name" value="HisKA"/>
    <property type="match status" value="1"/>
</dbReference>
<dbReference type="InterPro" id="IPR036890">
    <property type="entry name" value="HATPase_C_sf"/>
</dbReference>
<evidence type="ECO:0000259" key="7">
    <source>
        <dbReference type="PROSITE" id="PS50109"/>
    </source>
</evidence>
<dbReference type="STRING" id="156889.Mmc1_1794"/>
<dbReference type="SUPFAM" id="SSF47384">
    <property type="entry name" value="Homodimeric domain of signal transducing histidine kinase"/>
    <property type="match status" value="1"/>
</dbReference>
<evidence type="ECO:0000256" key="6">
    <source>
        <dbReference type="SAM" id="Phobius"/>
    </source>
</evidence>
<reference evidence="9" key="1">
    <citation type="journal article" date="2009" name="Appl. Environ. Microbiol.">
        <title>Complete genome sequence of the chemolithoautotrophic marine magnetotactic coccus strain MC-1.</title>
        <authorList>
            <person name="Schubbe S."/>
            <person name="Williams T.J."/>
            <person name="Xie G."/>
            <person name="Kiss H.E."/>
            <person name="Brettin T.S."/>
            <person name="Martinez D."/>
            <person name="Ross C.A."/>
            <person name="Schuler D."/>
            <person name="Cox B.L."/>
            <person name="Nealson K.H."/>
            <person name="Bazylinski D.A."/>
        </authorList>
    </citation>
    <scope>NUCLEOTIDE SEQUENCE [LARGE SCALE GENOMIC DNA]</scope>
    <source>
        <strain evidence="9">ATCC BAA-1437 / JCM 17883 / MC-1</strain>
    </source>
</reference>
<keyword evidence="9" id="KW-1185">Reference proteome</keyword>
<dbReference type="EMBL" id="CP000471">
    <property type="protein sequence ID" value="ABK44302.1"/>
    <property type="molecule type" value="Genomic_DNA"/>
</dbReference>
<dbReference type="InterPro" id="IPR050736">
    <property type="entry name" value="Sensor_HK_Regulatory"/>
</dbReference>
<dbReference type="Pfam" id="PF00497">
    <property type="entry name" value="SBP_bac_3"/>
    <property type="match status" value="1"/>
</dbReference>
<dbReference type="AlphaFoldDB" id="A0L8K9"/>
<dbReference type="InterPro" id="IPR001638">
    <property type="entry name" value="Solute-binding_3/MltF_N"/>
</dbReference>
<accession>A0L8K9</accession>
<feature type="transmembrane region" description="Helical" evidence="6">
    <location>
        <begin position="290"/>
        <end position="309"/>
    </location>
</feature>
<dbReference type="InterPro" id="IPR036097">
    <property type="entry name" value="HisK_dim/P_sf"/>
</dbReference>
<keyword evidence="6" id="KW-1133">Transmembrane helix</keyword>
<keyword evidence="5" id="KW-0902">Two-component regulatory system</keyword>
<dbReference type="Gene3D" id="3.40.190.10">
    <property type="entry name" value="Periplasmic binding protein-like II"/>
    <property type="match status" value="2"/>
</dbReference>
<dbReference type="EC" id="2.7.13.3" evidence="2"/>
<feature type="transmembrane region" description="Helical" evidence="6">
    <location>
        <begin position="12"/>
        <end position="32"/>
    </location>
</feature>
<dbReference type="Pfam" id="PF00512">
    <property type="entry name" value="HisKA"/>
    <property type="match status" value="1"/>
</dbReference>
<gene>
    <name evidence="8" type="ordered locus">Mmc1_1794</name>
</gene>
<evidence type="ECO:0000256" key="3">
    <source>
        <dbReference type="ARBA" id="ARBA00022679"/>
    </source>
</evidence>
<protein>
    <recommendedName>
        <fullName evidence="2">histidine kinase</fullName>
        <ecNumber evidence="2">2.7.13.3</ecNumber>
    </recommendedName>
</protein>
<dbReference type="PANTHER" id="PTHR43711">
    <property type="entry name" value="TWO-COMPONENT HISTIDINE KINASE"/>
    <property type="match status" value="1"/>
</dbReference>
<dbReference type="eggNOG" id="COG0834">
    <property type="taxonomic scope" value="Bacteria"/>
</dbReference>
<organism evidence="8 9">
    <name type="scientific">Magnetococcus marinus (strain ATCC BAA-1437 / JCM 17883 / MC-1)</name>
    <dbReference type="NCBI Taxonomy" id="156889"/>
    <lineage>
        <taxon>Bacteria</taxon>
        <taxon>Pseudomonadati</taxon>
        <taxon>Pseudomonadota</taxon>
        <taxon>Magnetococcia</taxon>
        <taxon>Magnetococcales</taxon>
        <taxon>Magnetococcaceae</taxon>
        <taxon>Magnetococcus</taxon>
    </lineage>
</organism>
<dbReference type="Gene3D" id="1.10.287.130">
    <property type="match status" value="1"/>
</dbReference>
<reference evidence="8 9" key="2">
    <citation type="journal article" date="2012" name="Int. J. Syst. Evol. Microbiol.">
        <title>Magnetococcus marinus gen. nov., sp. nov., a marine, magnetotactic bacterium that represents a novel lineage (Magnetococcaceae fam. nov.; Magnetococcales ord. nov.) at the base of the Alphaproteobacteria.</title>
        <authorList>
            <person name="Bazylinski D.A."/>
            <person name="Williams T.J."/>
            <person name="Lefevre C.T."/>
            <person name="Berg R.J."/>
            <person name="Zhang C.L."/>
            <person name="Bowser S.S."/>
            <person name="Dean A.J."/>
            <person name="Beveridge T.J."/>
        </authorList>
    </citation>
    <scope>NUCLEOTIDE SEQUENCE [LARGE SCALE GENOMIC DNA]</scope>
    <source>
        <strain evidence="9">ATCC BAA-1437 / JCM 17883 / MC-1</strain>
    </source>
</reference>
<proteinExistence type="predicted"/>
<evidence type="ECO:0000256" key="1">
    <source>
        <dbReference type="ARBA" id="ARBA00000085"/>
    </source>
</evidence>
<dbReference type="Proteomes" id="UP000002586">
    <property type="component" value="Chromosome"/>
</dbReference>
<keyword evidence="4 8" id="KW-0418">Kinase</keyword>
<dbReference type="CDD" id="cd00082">
    <property type="entry name" value="HisKA"/>
    <property type="match status" value="1"/>
</dbReference>
<dbReference type="InterPro" id="IPR005467">
    <property type="entry name" value="His_kinase_dom"/>
</dbReference>
<sequence length="589" mass="66617" precursor="true">MFFTAPSRSFTGQAYIVVTLLVLCFVMLFPPFTVAENKLKEPSFLLELTEQEQAYLKAKGEIRMCVDPDWMPYEMIDEQGRHVGMAADYMKVIAQLLSVPIQLVPTKSWMDSLSHVQTGNCEILSLLNKTPQRSTFLDFTTPYMETPIVLVTRNDVTYLNGLSDLSGHTLATTKGYVYTENIKHDYPEIPLVEVDTVREGLNRVSRGEVFAQVGMLFVLVNTIQEGQISNLKISGHTDYMSRMGIGVRKGEPLLLSVLDKAVKTITPQQHINIRQNWTATRFEHGRDYALLWQVVVGFLLITMLIVFWLRQSRREINHRLSIEKKLLEKGLQLNQTLHELSLRNKALEETVLLRENVERITKHDLKGPLNSIIGLPDVLLEDATLDDEKRAMLHTIQSNGYRMLEMINRSLDLYKMEIGEYRVNKVQVPIGYIMRQLISEFGRMAAAKGVDIVTQVEPKNIHLDQVFIYGEELLTYSMFANLLKNAIEAVQQQSGVITVKVMKAAQVVIRIHNPGAVPEEIRSRFFEKYVTAGKSDGSGLGTYSARLISETLGGNIAMQTSEEQGTTITVTLPLPPTYALSDQDHRAPL</sequence>
<dbReference type="PANTHER" id="PTHR43711:SF1">
    <property type="entry name" value="HISTIDINE KINASE 1"/>
    <property type="match status" value="1"/>
</dbReference>
<dbReference type="SUPFAM" id="SSF53850">
    <property type="entry name" value="Periplasmic binding protein-like II"/>
    <property type="match status" value="1"/>
</dbReference>
<keyword evidence="3 8" id="KW-0808">Transferase</keyword>
<feature type="domain" description="Histidine kinase" evidence="7">
    <location>
        <begin position="360"/>
        <end position="576"/>
    </location>
</feature>
<dbReference type="CDD" id="cd13708">
    <property type="entry name" value="PBP2_BvgS_like_1"/>
    <property type="match status" value="1"/>
</dbReference>
<dbReference type="HOGENOM" id="CLU_000445_114_69_5"/>
<dbReference type="PROSITE" id="PS50109">
    <property type="entry name" value="HIS_KIN"/>
    <property type="match status" value="1"/>
</dbReference>
<dbReference type="SMART" id="SM00387">
    <property type="entry name" value="HATPase_c"/>
    <property type="match status" value="1"/>
</dbReference>
<dbReference type="Gene3D" id="3.30.565.10">
    <property type="entry name" value="Histidine kinase-like ATPase, C-terminal domain"/>
    <property type="match status" value="1"/>
</dbReference>
<dbReference type="InterPro" id="IPR003661">
    <property type="entry name" value="HisK_dim/P_dom"/>
</dbReference>
<dbReference type="SMART" id="SM00062">
    <property type="entry name" value="PBPb"/>
    <property type="match status" value="1"/>
</dbReference>
<dbReference type="SUPFAM" id="SSF55874">
    <property type="entry name" value="ATPase domain of HSP90 chaperone/DNA topoisomerase II/histidine kinase"/>
    <property type="match status" value="1"/>
</dbReference>
<evidence type="ECO:0000256" key="2">
    <source>
        <dbReference type="ARBA" id="ARBA00012438"/>
    </source>
</evidence>
<keyword evidence="6" id="KW-0472">Membrane</keyword>
<dbReference type="eggNOG" id="COG2205">
    <property type="taxonomic scope" value="Bacteria"/>
</dbReference>
<dbReference type="CDD" id="cd00075">
    <property type="entry name" value="HATPase"/>
    <property type="match status" value="1"/>
</dbReference>
<dbReference type="InterPro" id="IPR003594">
    <property type="entry name" value="HATPase_dom"/>
</dbReference>
<evidence type="ECO:0000313" key="8">
    <source>
        <dbReference type="EMBL" id="ABK44302.1"/>
    </source>
</evidence>
<evidence type="ECO:0000256" key="4">
    <source>
        <dbReference type="ARBA" id="ARBA00022777"/>
    </source>
</evidence>
<dbReference type="KEGG" id="mgm:Mmc1_1794"/>
<keyword evidence="6" id="KW-0812">Transmembrane</keyword>
<evidence type="ECO:0000256" key="5">
    <source>
        <dbReference type="ARBA" id="ARBA00023012"/>
    </source>
</evidence>
<dbReference type="GO" id="GO:0000155">
    <property type="term" value="F:phosphorelay sensor kinase activity"/>
    <property type="evidence" value="ECO:0007669"/>
    <property type="project" value="InterPro"/>
</dbReference>
<comment type="catalytic activity">
    <reaction evidence="1">
        <text>ATP + protein L-histidine = ADP + protein N-phospho-L-histidine.</text>
        <dbReference type="EC" id="2.7.13.3"/>
    </reaction>
</comment>